<dbReference type="GO" id="GO:0043622">
    <property type="term" value="P:cortical microtubule organization"/>
    <property type="evidence" value="ECO:0007669"/>
    <property type="project" value="InterPro"/>
</dbReference>
<feature type="region of interest" description="Disordered" evidence="3">
    <location>
        <begin position="1"/>
        <end position="60"/>
    </location>
</feature>
<dbReference type="InterPro" id="IPR039613">
    <property type="entry name" value="SPR1/2/3/4/5"/>
</dbReference>
<dbReference type="PANTHER" id="PTHR33403:SF48">
    <property type="entry name" value="PROTEIN SPIRAL1-LIKE 1"/>
    <property type="match status" value="1"/>
</dbReference>
<protein>
    <submittedName>
        <fullName evidence="4">Uncharacterized protein</fullName>
    </submittedName>
</protein>
<evidence type="ECO:0000313" key="4">
    <source>
        <dbReference type="EMBL" id="KAH1090607.1"/>
    </source>
</evidence>
<reference evidence="4 5" key="1">
    <citation type="journal article" date="2021" name="Plant Biotechnol. J.">
        <title>Multi-omics assisted identification of the key and species-specific regulatory components of drought-tolerant mechanisms in Gossypium stocksii.</title>
        <authorList>
            <person name="Yu D."/>
            <person name="Ke L."/>
            <person name="Zhang D."/>
            <person name="Wu Y."/>
            <person name="Sun Y."/>
            <person name="Mei J."/>
            <person name="Sun J."/>
            <person name="Sun Y."/>
        </authorList>
    </citation>
    <scope>NUCLEOTIDE SEQUENCE [LARGE SCALE GENOMIC DNA]</scope>
    <source>
        <strain evidence="5">cv. E1</strain>
        <tissue evidence="4">Leaf</tissue>
    </source>
</reference>
<dbReference type="Proteomes" id="UP000828251">
    <property type="component" value="Unassembled WGS sequence"/>
</dbReference>
<accession>A0A9D4A4G6</accession>
<dbReference type="InterPro" id="IPR011989">
    <property type="entry name" value="ARM-like"/>
</dbReference>
<evidence type="ECO:0000256" key="2">
    <source>
        <dbReference type="ARBA" id="ARBA00022701"/>
    </source>
</evidence>
<keyword evidence="2" id="KW-0493">Microtubule</keyword>
<evidence type="ECO:0000313" key="5">
    <source>
        <dbReference type="Proteomes" id="UP000828251"/>
    </source>
</evidence>
<dbReference type="EMBL" id="JAIQCV010000006">
    <property type="protein sequence ID" value="KAH1090607.1"/>
    <property type="molecule type" value="Genomic_DNA"/>
</dbReference>
<proteinExistence type="inferred from homology"/>
<name>A0A9D4A4G6_9ROSI</name>
<evidence type="ECO:0000256" key="1">
    <source>
        <dbReference type="ARBA" id="ARBA00009656"/>
    </source>
</evidence>
<comment type="similarity">
    <text evidence="1">Belongs to the SPIRAL1 family.</text>
</comment>
<keyword evidence="5" id="KW-1185">Reference proteome</keyword>
<dbReference type="GO" id="GO:0010005">
    <property type="term" value="C:cortical microtubule, transverse to long axis"/>
    <property type="evidence" value="ECO:0007669"/>
    <property type="project" value="TreeGrafter"/>
</dbReference>
<dbReference type="Gene3D" id="1.25.10.10">
    <property type="entry name" value="Leucine-rich Repeat Variant"/>
    <property type="match status" value="1"/>
</dbReference>
<sequence length="206" mass="22349">MGRGVSSGGGQSSLGYLFGSGESPKPTPKNVSPSTGTVNEVPQTQNEVVKETPSPAVVPKDIPAGIPGNNANNYFRADGQNCVFQFNVLGFYSRLSSNVILAKWWTYGADMLELLRSAKLAVEKGMAQWRNETYVKQLSDYIIPALVEALHKEHDTEICASMLDTLNECVQISGPLLDESQVRSTVDEIKQVITTGVSRKSERAAI</sequence>
<dbReference type="AlphaFoldDB" id="A0A9D4A4G6"/>
<organism evidence="4 5">
    <name type="scientific">Gossypium stocksii</name>
    <dbReference type="NCBI Taxonomy" id="47602"/>
    <lineage>
        <taxon>Eukaryota</taxon>
        <taxon>Viridiplantae</taxon>
        <taxon>Streptophyta</taxon>
        <taxon>Embryophyta</taxon>
        <taxon>Tracheophyta</taxon>
        <taxon>Spermatophyta</taxon>
        <taxon>Magnoliopsida</taxon>
        <taxon>eudicotyledons</taxon>
        <taxon>Gunneridae</taxon>
        <taxon>Pentapetalae</taxon>
        <taxon>rosids</taxon>
        <taxon>malvids</taxon>
        <taxon>Malvales</taxon>
        <taxon>Malvaceae</taxon>
        <taxon>Malvoideae</taxon>
        <taxon>Gossypium</taxon>
    </lineage>
</organism>
<dbReference type="PANTHER" id="PTHR33403">
    <property type="entry name" value="SPR1"/>
    <property type="match status" value="1"/>
</dbReference>
<feature type="compositionally biased region" description="Polar residues" evidence="3">
    <location>
        <begin position="29"/>
        <end position="47"/>
    </location>
</feature>
<dbReference type="OrthoDB" id="62622at2759"/>
<feature type="compositionally biased region" description="Gly residues" evidence="3">
    <location>
        <begin position="1"/>
        <end position="12"/>
    </location>
</feature>
<comment type="caution">
    <text evidence="4">The sequence shown here is derived from an EMBL/GenBank/DDBJ whole genome shotgun (WGS) entry which is preliminary data.</text>
</comment>
<evidence type="ECO:0000256" key="3">
    <source>
        <dbReference type="SAM" id="MobiDB-lite"/>
    </source>
</evidence>
<gene>
    <name evidence="4" type="ORF">J1N35_017864</name>
</gene>